<keyword evidence="2" id="KW-0963">Cytoplasm</keyword>
<accession>D5MGF0</accession>
<sequence length="111" mass="12204">MNAEETTRQHDEILELTLQQREAIGSGDLEGLLALLARRETLLASLAAQDGVRCQTWRRQIAELDSANEAALLAWREQAAVELASIRRGRTGLGGYRACAPAENAFIDRIS</sequence>
<gene>
    <name evidence="6" type="ORF">DAMO_1773</name>
</gene>
<dbReference type="GO" id="GO:0044780">
    <property type="term" value="P:bacterial-type flagellum assembly"/>
    <property type="evidence" value="ECO:0007669"/>
    <property type="project" value="InterPro"/>
</dbReference>
<evidence type="ECO:0000256" key="2">
    <source>
        <dbReference type="ARBA" id="ARBA00022490"/>
    </source>
</evidence>
<dbReference type="HOGENOM" id="CLU_2153747_0_0_0"/>
<dbReference type="Pfam" id="PF05400">
    <property type="entry name" value="FliT"/>
    <property type="match status" value="1"/>
</dbReference>
<protein>
    <recommendedName>
        <fullName evidence="5">Flagellar protein FliT</fullName>
    </recommendedName>
</protein>
<evidence type="ECO:0000313" key="6">
    <source>
        <dbReference type="EMBL" id="CBE68831.1"/>
    </source>
</evidence>
<evidence type="ECO:0000256" key="1">
    <source>
        <dbReference type="ARBA" id="ARBA00004514"/>
    </source>
</evidence>
<organism evidence="6 7">
    <name type="scientific">Methylomirabilis oxygeniifera</name>
    <dbReference type="NCBI Taxonomy" id="671143"/>
    <lineage>
        <taxon>Bacteria</taxon>
        <taxon>Candidatus Methylomirabilota</taxon>
        <taxon>Candidatus Methylomirabilia</taxon>
        <taxon>Candidatus Methylomirabilales</taxon>
        <taxon>Candidatus Methylomirabilaceae</taxon>
        <taxon>Candidatus Methylomirabilis</taxon>
    </lineage>
</organism>
<comment type="subcellular location">
    <subcellularLocation>
        <location evidence="1">Cytoplasm</location>
        <location evidence="1">Cytosol</location>
    </subcellularLocation>
</comment>
<dbReference type="EMBL" id="FP565575">
    <property type="protein sequence ID" value="CBE68831.1"/>
    <property type="molecule type" value="Genomic_DNA"/>
</dbReference>
<evidence type="ECO:0000256" key="3">
    <source>
        <dbReference type="ARBA" id="ARBA00022795"/>
    </source>
</evidence>
<dbReference type="Gene3D" id="1.20.58.300">
    <property type="entry name" value="FlgN-like"/>
    <property type="match status" value="1"/>
</dbReference>
<dbReference type="KEGG" id="mox:DAMO_1773"/>
<proteinExistence type="predicted"/>
<dbReference type="STRING" id="671143.DAMO_1773"/>
<reference evidence="6 7" key="1">
    <citation type="journal article" date="2010" name="Nature">
        <title>Nitrite-driven anaerobic methane oxidation by oxygenic bacteria.</title>
        <authorList>
            <person name="Ettwig K.F."/>
            <person name="Butler M.K."/>
            <person name="Le Paslier D."/>
            <person name="Pelletier E."/>
            <person name="Mangenot S."/>
            <person name="Kuypers M.M.M."/>
            <person name="Schreiber F."/>
            <person name="Dutilh B.E."/>
            <person name="Zedelius J."/>
            <person name="de Beer D."/>
            <person name="Gloerich J."/>
            <person name="Wessels H.J.C.T."/>
            <person name="van Allen T."/>
            <person name="Luesken F."/>
            <person name="Wu M."/>
            <person name="van de Pas-Schoonen K.T."/>
            <person name="Op den Camp H.J.M."/>
            <person name="Janssen-Megens E.M."/>
            <person name="Francoijs K-J."/>
            <person name="Stunnenberg H."/>
            <person name="Weissenbach J."/>
            <person name="Jetten M.S.M."/>
            <person name="Strous M."/>
        </authorList>
    </citation>
    <scope>NUCLEOTIDE SEQUENCE [LARGE SCALE GENOMIC DNA]</scope>
</reference>
<dbReference type="InterPro" id="IPR008622">
    <property type="entry name" value="FliT"/>
</dbReference>
<evidence type="ECO:0000256" key="4">
    <source>
        <dbReference type="ARBA" id="ARBA00023186"/>
    </source>
</evidence>
<name>D5MGF0_METO1</name>
<dbReference type="Proteomes" id="UP000006898">
    <property type="component" value="Chromosome"/>
</dbReference>
<dbReference type="AlphaFoldDB" id="D5MGF0"/>
<keyword evidence="4" id="KW-0143">Chaperone</keyword>
<dbReference type="InterPro" id="IPR036679">
    <property type="entry name" value="FlgN-like_sf"/>
</dbReference>
<evidence type="ECO:0000256" key="5">
    <source>
        <dbReference type="ARBA" id="ARBA00093797"/>
    </source>
</evidence>
<keyword evidence="3" id="KW-1005">Bacterial flagellum biogenesis</keyword>
<dbReference type="SUPFAM" id="SSF140566">
    <property type="entry name" value="FlgN-like"/>
    <property type="match status" value="1"/>
</dbReference>
<evidence type="ECO:0000313" key="7">
    <source>
        <dbReference type="Proteomes" id="UP000006898"/>
    </source>
</evidence>